<protein>
    <submittedName>
        <fullName evidence="2">Uncharacterized protein</fullName>
    </submittedName>
</protein>
<evidence type="ECO:0000256" key="1">
    <source>
        <dbReference type="SAM" id="Phobius"/>
    </source>
</evidence>
<dbReference type="AlphaFoldDB" id="A0AAE4Z757"/>
<accession>A0AAE4Z757</accession>
<feature type="transmembrane region" description="Helical" evidence="1">
    <location>
        <begin position="109"/>
        <end position="135"/>
    </location>
</feature>
<dbReference type="Proteomes" id="UP000702544">
    <property type="component" value="Unassembled WGS sequence"/>
</dbReference>
<keyword evidence="1" id="KW-0472">Membrane</keyword>
<feature type="transmembrane region" description="Helical" evidence="1">
    <location>
        <begin position="20"/>
        <end position="37"/>
    </location>
</feature>
<evidence type="ECO:0000313" key="3">
    <source>
        <dbReference type="Proteomes" id="UP000702544"/>
    </source>
</evidence>
<keyword evidence="1" id="KW-0812">Transmembrane</keyword>
<sequence length="157" mass="17352">MANLRQVLREIHERSLWQIFVFYIILSTVVYEVSVAIANRRDLPETFSIGALVLIIIGLPIVMTTAIVQNGIPALGRSEPTVVLKGEDEEEGDLEIEARLRRSGVQRIFTWRNAIMGGVAAFTLWALAAFGWLLLAGDLVKGAQESQNRPPAVEAEP</sequence>
<proteinExistence type="predicted"/>
<feature type="transmembrane region" description="Helical" evidence="1">
    <location>
        <begin position="49"/>
        <end position="68"/>
    </location>
</feature>
<dbReference type="EMBL" id="JAACAK010000049">
    <property type="protein sequence ID" value="NIR74828.1"/>
    <property type="molecule type" value="Genomic_DNA"/>
</dbReference>
<gene>
    <name evidence="2" type="ORF">GWO12_06905</name>
</gene>
<reference evidence="2 3" key="1">
    <citation type="submission" date="2020-01" db="EMBL/GenBank/DDBJ databases">
        <title>Genomes assembled from Gulf of Kutch pelagic sediment metagenomes.</title>
        <authorList>
            <person name="Chandrashekar M."/>
            <person name="Mahajan M.S."/>
            <person name="Dave K.J."/>
            <person name="Vatsa P."/>
            <person name="Nathani N.M."/>
        </authorList>
    </citation>
    <scope>NUCLEOTIDE SEQUENCE [LARGE SCALE GENOMIC DNA]</scope>
    <source>
        <strain evidence="2">KS3-K002</strain>
    </source>
</reference>
<keyword evidence="1" id="KW-1133">Transmembrane helix</keyword>
<organism evidence="2 3">
    <name type="scientific">Candidatus Kutchimonas denitrificans</name>
    <dbReference type="NCBI Taxonomy" id="3056748"/>
    <lineage>
        <taxon>Bacteria</taxon>
        <taxon>Pseudomonadati</taxon>
        <taxon>Gemmatimonadota</taxon>
        <taxon>Gemmatimonadia</taxon>
        <taxon>Candidatus Palauibacterales</taxon>
        <taxon>Candidatus Palauibacteraceae</taxon>
        <taxon>Candidatus Kutchimonas</taxon>
    </lineage>
</organism>
<comment type="caution">
    <text evidence="2">The sequence shown here is derived from an EMBL/GenBank/DDBJ whole genome shotgun (WGS) entry which is preliminary data.</text>
</comment>
<name>A0AAE4Z757_9BACT</name>
<evidence type="ECO:0000313" key="2">
    <source>
        <dbReference type="EMBL" id="NIR74828.1"/>
    </source>
</evidence>